<organism evidence="2 3">
    <name type="scientific">Sporosarcina quadrami</name>
    <dbReference type="NCBI Taxonomy" id="2762234"/>
    <lineage>
        <taxon>Bacteria</taxon>
        <taxon>Bacillati</taxon>
        <taxon>Bacillota</taxon>
        <taxon>Bacilli</taxon>
        <taxon>Bacillales</taxon>
        <taxon>Caryophanaceae</taxon>
        <taxon>Sporosarcina</taxon>
    </lineage>
</organism>
<name>A0ABR8UDU8_9BACL</name>
<protein>
    <submittedName>
        <fullName evidence="2">tRNA (Adenosine(37)-N6)-threonylcarbamoyltransferase complex dimerization subunit type 1 TsaB</fullName>
    </submittedName>
</protein>
<comment type="caution">
    <text evidence="2">The sequence shown here is derived from an EMBL/GenBank/DDBJ whole genome shotgun (WGS) entry which is preliminary data.</text>
</comment>
<gene>
    <name evidence="2" type="primary">tsaB</name>
    <name evidence="2" type="ORF">H9649_16680</name>
</gene>
<dbReference type="RefSeq" id="WP_191696033.1">
    <property type="nucleotide sequence ID" value="NZ_JACSQN010000025.1"/>
</dbReference>
<evidence type="ECO:0000259" key="1">
    <source>
        <dbReference type="Pfam" id="PF00814"/>
    </source>
</evidence>
<dbReference type="InterPro" id="IPR000905">
    <property type="entry name" value="Gcp-like_dom"/>
</dbReference>
<dbReference type="PANTHER" id="PTHR11735:SF11">
    <property type="entry name" value="TRNA THREONYLCARBAMOYLADENOSINE BIOSYNTHESIS PROTEIN TSAB"/>
    <property type="match status" value="1"/>
</dbReference>
<dbReference type="InterPro" id="IPR022496">
    <property type="entry name" value="T6A_TsaB"/>
</dbReference>
<evidence type="ECO:0000313" key="3">
    <source>
        <dbReference type="Proteomes" id="UP000626786"/>
    </source>
</evidence>
<evidence type="ECO:0000313" key="2">
    <source>
        <dbReference type="EMBL" id="MBD7986207.1"/>
    </source>
</evidence>
<reference evidence="2 3" key="1">
    <citation type="submission" date="2020-08" db="EMBL/GenBank/DDBJ databases">
        <title>A Genomic Blueprint of the Chicken Gut Microbiome.</title>
        <authorList>
            <person name="Gilroy R."/>
            <person name="Ravi A."/>
            <person name="Getino M."/>
            <person name="Pursley I."/>
            <person name="Horton D.L."/>
            <person name="Alikhan N.-F."/>
            <person name="Baker D."/>
            <person name="Gharbi K."/>
            <person name="Hall N."/>
            <person name="Watson M."/>
            <person name="Adriaenssens E.M."/>
            <person name="Foster-Nyarko E."/>
            <person name="Jarju S."/>
            <person name="Secka A."/>
            <person name="Antonio M."/>
            <person name="Oren A."/>
            <person name="Chaudhuri R."/>
            <person name="La Ragione R.M."/>
            <person name="Hildebrand F."/>
            <person name="Pallen M.J."/>
        </authorList>
    </citation>
    <scope>NUCLEOTIDE SEQUENCE [LARGE SCALE GENOMIC DNA]</scope>
    <source>
        <strain evidence="2 3">Sa2YVA2</strain>
    </source>
</reference>
<dbReference type="InterPro" id="IPR043129">
    <property type="entry name" value="ATPase_NBD"/>
</dbReference>
<accession>A0ABR8UDU8</accession>
<dbReference type="Proteomes" id="UP000626786">
    <property type="component" value="Unassembled WGS sequence"/>
</dbReference>
<dbReference type="Pfam" id="PF00814">
    <property type="entry name" value="TsaD"/>
    <property type="match status" value="1"/>
</dbReference>
<proteinExistence type="predicted"/>
<keyword evidence="3" id="KW-1185">Reference proteome</keyword>
<dbReference type="CDD" id="cd24032">
    <property type="entry name" value="ASKHA_NBD_TsaB"/>
    <property type="match status" value="1"/>
</dbReference>
<dbReference type="EMBL" id="JACSQN010000025">
    <property type="protein sequence ID" value="MBD7986207.1"/>
    <property type="molecule type" value="Genomic_DNA"/>
</dbReference>
<dbReference type="Gene3D" id="3.30.420.40">
    <property type="match status" value="2"/>
</dbReference>
<dbReference type="NCBIfam" id="TIGR03725">
    <property type="entry name" value="T6A_YeaZ"/>
    <property type="match status" value="1"/>
</dbReference>
<feature type="domain" description="Gcp-like" evidence="1">
    <location>
        <begin position="32"/>
        <end position="225"/>
    </location>
</feature>
<dbReference type="SUPFAM" id="SSF53067">
    <property type="entry name" value="Actin-like ATPase domain"/>
    <property type="match status" value="2"/>
</dbReference>
<sequence>MIWLGIDTANTPLSVAIVKDGTVLAEVNSSMAVNHSLRAMSTIEELFATVQLQPKEIDAIAVSEGPGSYTGVRIGVTIAKTLAWTLKKPLVGVSSLKTLAANAFYFDGAICPIVDARRNNVYAGLYEYEDGHLNAIKEDGHFAIEDLLDSLKEYERPVLYIGKDVAMHEVAIREKMGENAIIAPFPLQLPRASSLIHMAQQSEREENIHAFTPEYRRIAEAEANWLMQQRKDKASE</sequence>
<dbReference type="PANTHER" id="PTHR11735">
    <property type="entry name" value="TRNA N6-ADENOSINE THREONYLCARBAMOYLTRANSFERASE"/>
    <property type="match status" value="1"/>
</dbReference>